<dbReference type="OrthoDB" id="7507859at2"/>
<feature type="signal peptide" evidence="2">
    <location>
        <begin position="1"/>
        <end position="23"/>
    </location>
</feature>
<feature type="region of interest" description="Disordered" evidence="1">
    <location>
        <begin position="120"/>
        <end position="153"/>
    </location>
</feature>
<evidence type="ECO:0000313" key="3">
    <source>
        <dbReference type="EMBL" id="RST30473.1"/>
    </source>
</evidence>
<evidence type="ECO:0000256" key="1">
    <source>
        <dbReference type="SAM" id="MobiDB-lite"/>
    </source>
</evidence>
<accession>A0A429V915</accession>
<protein>
    <submittedName>
        <fullName evidence="3">Uncharacterized protein</fullName>
    </submittedName>
</protein>
<dbReference type="RefSeq" id="WP_126718306.1">
    <property type="nucleotide sequence ID" value="NZ_RWJF01000001.1"/>
</dbReference>
<gene>
    <name evidence="3" type="ORF">HMF7854_06235</name>
</gene>
<evidence type="ECO:0000313" key="4">
    <source>
        <dbReference type="Proteomes" id="UP000274661"/>
    </source>
</evidence>
<feature type="compositionally biased region" description="Basic and acidic residues" evidence="1">
    <location>
        <begin position="126"/>
        <end position="153"/>
    </location>
</feature>
<dbReference type="Proteomes" id="UP000274661">
    <property type="component" value="Unassembled WGS sequence"/>
</dbReference>
<dbReference type="EMBL" id="RWJF01000001">
    <property type="protein sequence ID" value="RST30473.1"/>
    <property type="molecule type" value="Genomic_DNA"/>
</dbReference>
<feature type="chain" id="PRO_5019012293" evidence="2">
    <location>
        <begin position="24"/>
        <end position="153"/>
    </location>
</feature>
<dbReference type="AlphaFoldDB" id="A0A429V915"/>
<evidence type="ECO:0000256" key="2">
    <source>
        <dbReference type="SAM" id="SignalP"/>
    </source>
</evidence>
<organism evidence="3 4">
    <name type="scientific">Sphingomonas ginkgonis</name>
    <dbReference type="NCBI Taxonomy" id="2315330"/>
    <lineage>
        <taxon>Bacteria</taxon>
        <taxon>Pseudomonadati</taxon>
        <taxon>Pseudomonadota</taxon>
        <taxon>Alphaproteobacteria</taxon>
        <taxon>Sphingomonadales</taxon>
        <taxon>Sphingomonadaceae</taxon>
        <taxon>Sphingomonas</taxon>
    </lineage>
</organism>
<reference evidence="3 4" key="1">
    <citation type="submission" date="2018-12" db="EMBL/GenBank/DDBJ databases">
        <title>Sphingomonas sp. HMF7854 Genome sequencing and assembly.</title>
        <authorList>
            <person name="Cha I."/>
            <person name="Kang H."/>
            <person name="Kim H."/>
            <person name="Kang J."/>
            <person name="Joh K."/>
        </authorList>
    </citation>
    <scope>NUCLEOTIDE SEQUENCE [LARGE SCALE GENOMIC DNA]</scope>
    <source>
        <strain evidence="3 4">HMF7854</strain>
    </source>
</reference>
<proteinExistence type="predicted"/>
<keyword evidence="4" id="KW-1185">Reference proteome</keyword>
<name>A0A429V915_9SPHN</name>
<sequence length="153" mass="17903">MKKFLIAAAVAASALSATAPAAAQWYPQPQQPGYGYNNYGYGNGRGLMQRVERIRWQIRMLDQRDRLSNREAAYLDNEARDLLQRIRYSAGDGVNPRERQALEWRVQRLEQRVRAEANDGNWRAGGFRDRDRDGRPDRYEDDRGYDHDGRWDR</sequence>
<comment type="caution">
    <text evidence="3">The sequence shown here is derived from an EMBL/GenBank/DDBJ whole genome shotgun (WGS) entry which is preliminary data.</text>
</comment>
<keyword evidence="2" id="KW-0732">Signal</keyword>